<dbReference type="InterPro" id="IPR001611">
    <property type="entry name" value="Leu-rich_rpt"/>
</dbReference>
<keyword evidence="2" id="KW-0677">Repeat</keyword>
<reference evidence="4 5" key="1">
    <citation type="submission" date="2020-10" db="EMBL/GenBank/DDBJ databases">
        <authorList>
            <person name="Klimov P.B."/>
            <person name="Dyachkov S.M."/>
            <person name="Chetverikov P.E."/>
        </authorList>
    </citation>
    <scope>NUCLEOTIDE SEQUENCE [LARGE SCALE GENOMIC DNA]</scope>
    <source>
        <strain evidence="4">BMOC 18-1129-001#AD2665</strain>
        <tissue evidence="4">Entire mites</tissue>
    </source>
</reference>
<feature type="domain" description="Gelsolin-like" evidence="3">
    <location>
        <begin position="522"/>
        <end position="595"/>
    </location>
</feature>
<dbReference type="Gene3D" id="3.40.20.10">
    <property type="entry name" value="Severin"/>
    <property type="match status" value="6"/>
</dbReference>
<dbReference type="SUPFAM" id="SSF55753">
    <property type="entry name" value="Actin depolymerizing proteins"/>
    <property type="match status" value="6"/>
</dbReference>
<evidence type="ECO:0000313" key="5">
    <source>
        <dbReference type="Proteomes" id="UP000825002"/>
    </source>
</evidence>
<protein>
    <submittedName>
        <fullName evidence="4">Protein flightless-1</fullName>
    </submittedName>
</protein>
<sequence length="1367" mass="157402">MSPTGVLPFLRGADLSTNDFHEDNFPKCVKHMKGLKWLRLCKSKLDWIPEEFGPLNKLETLDLAHNNLVSLHGELVCLSRLRHLKCRHNKLNDSGIPSDLFNLNSLLVLNLSHNQLTDAPTDIERCSQLLVLNLGHNEIQTIRDQIFVHLVGLLHLDLSNNLLKTVPPQLGRLTNLQTLVLSNNPLGEHQMRQIERLKSLRELRISNTQRTVQNMPRNLGTISTLVELDLSSNQLHRIPEDLADLKNLRRINLSENCISKLPDEIGDWWPKLESLNLSSNRLTKLPSSICKMCNLRRLYLNDNQLDFEGLPSNIGKLKQLEVLMAASNRLELIPEGVFRCGRLKKLILTNNRLITLPDTIHLLYDLDTLELSGNPDLIMPPKHVSESSKNIEYYNIDFSLNTQLRLSGDPNSLPLPPQPAISRDPLARKLRLRRRAHDDVDQETNQAKVLKGMSDLAKEKETLANHQTDFLDGDLKPKRWDENLEKPELDYSEFFEPTTGQLQGLTVWEIENFRPVMVDSNLHGKFYDADCYIILNTTVDENTSLHWSIYYWIGNEAALDKKACSAIHAVNLRNFLNAQCRTVREEQGEESDEFIAMFPDGIDYVKGARTSSGFYAVEEVEYAHRMYRLHEMPEKTRQLHMESVALTSDSLDSRLVFLIDCGYKIYVWNGLDAKNTTKQKARLLGEKLNKDERKNKAEIIFCDQGDEPSDLLSELGLTDILPKVKFKTQDFPGDFEIEDFKPKKPIMYQVSLGIGFIELPQVHFKQGKLLPSYLQSTNVYILDCFTDIFVWMGRKSPKLVRNAALNLAQEAFDMIKRPDFACISSCLQGTESQFFKSKFKDWDDVIAVDYTRTAESVSRTGADLSKWMNQQKIKIDLASLFAPRQIGLSDEESQLLIEDWNDELDMMKSYVLEKGKRFAELPQDEFGHFYSGDCYVFLCRYFVPEEDVDESSDSQATDKLPNGLPLVNGTSIKTTNNNSEDDMKCVVYFWQGRDASNMGWLTFTFSLQKKFESFFGNKLEVIKMQQQQENMKFLSHFRQKFVIHQGKRNSKINRPELYQIRSNNNPLTFRCIQIETDSANLNSGFCHLLRVPYEYSSRTEQHLQDLTDGFVNGQAESNGNVVVKKPNTNINHSNLYVWIGSKCRKIDSELSIDIARSRFIVSDDASTKLNIITEGEEPVEFWAPLNGKKEYTSDASFMNYTRLFRCSNDKGYFSVSEKCSDFCQDDLSDDDIMILDNGEQVFLWVGSRCSEVEIKLAYKSAQVYVQNMRIRQPDRPRQLMLTFKGKETRKFTKCFHSWTHHRTIKDPRGDERKFLVQNAEQDARLKEEQEKLQQQQQQPQPILEQIDNEDVTIVHKKPCVLSCEIEG</sequence>
<dbReference type="Gene3D" id="3.80.10.10">
    <property type="entry name" value="Ribonuclease Inhibitor"/>
    <property type="match status" value="3"/>
</dbReference>
<evidence type="ECO:0000256" key="1">
    <source>
        <dbReference type="ARBA" id="ARBA00022614"/>
    </source>
</evidence>
<proteinExistence type="predicted"/>
<dbReference type="SUPFAM" id="SSF52058">
    <property type="entry name" value="L domain-like"/>
    <property type="match status" value="2"/>
</dbReference>
<dbReference type="EMBL" id="JAIFTH010000035">
    <property type="protein sequence ID" value="KAG9511081.1"/>
    <property type="molecule type" value="Genomic_DNA"/>
</dbReference>
<feature type="domain" description="Gelsolin-like" evidence="3">
    <location>
        <begin position="774"/>
        <end position="835"/>
    </location>
</feature>
<feature type="domain" description="Gelsolin-like" evidence="3">
    <location>
        <begin position="641"/>
        <end position="710"/>
    </location>
</feature>
<dbReference type="Pfam" id="PF13855">
    <property type="entry name" value="LRR_8"/>
    <property type="match status" value="2"/>
</dbReference>
<accession>A0ABQ7SCG2</accession>
<dbReference type="CDD" id="cd11291">
    <property type="entry name" value="gelsolin_S6_like"/>
    <property type="match status" value="1"/>
</dbReference>
<name>A0ABQ7SCG2_9ACAR</name>
<feature type="non-terminal residue" evidence="4">
    <location>
        <position position="1367"/>
    </location>
</feature>
<dbReference type="Pfam" id="PF00560">
    <property type="entry name" value="LRR_1"/>
    <property type="match status" value="1"/>
</dbReference>
<dbReference type="PRINTS" id="PR00597">
    <property type="entry name" value="GELSOLIN"/>
</dbReference>
<evidence type="ECO:0000259" key="3">
    <source>
        <dbReference type="Pfam" id="PF00626"/>
    </source>
</evidence>
<evidence type="ECO:0000256" key="2">
    <source>
        <dbReference type="ARBA" id="ARBA00022737"/>
    </source>
</evidence>
<dbReference type="Pfam" id="PF00626">
    <property type="entry name" value="Gelsolin"/>
    <property type="match status" value="4"/>
</dbReference>
<comment type="caution">
    <text evidence="4">The sequence shown here is derived from an EMBL/GenBank/DDBJ whole genome shotgun (WGS) entry which is preliminary data.</text>
</comment>
<dbReference type="InterPro" id="IPR003591">
    <property type="entry name" value="Leu-rich_rpt_typical-subtyp"/>
</dbReference>
<evidence type="ECO:0000313" key="4">
    <source>
        <dbReference type="EMBL" id="KAG9511081.1"/>
    </source>
</evidence>
<dbReference type="SMART" id="SM00369">
    <property type="entry name" value="LRR_TYP"/>
    <property type="match status" value="9"/>
</dbReference>
<dbReference type="InterPro" id="IPR032675">
    <property type="entry name" value="LRR_dom_sf"/>
</dbReference>
<dbReference type="SMART" id="SM00364">
    <property type="entry name" value="LRR_BAC"/>
    <property type="match status" value="6"/>
</dbReference>
<dbReference type="CDD" id="cd11290">
    <property type="entry name" value="gelsolin_S1_like"/>
    <property type="match status" value="1"/>
</dbReference>
<dbReference type="SMART" id="SM00262">
    <property type="entry name" value="GEL"/>
    <property type="match status" value="6"/>
</dbReference>
<keyword evidence="1" id="KW-0433">Leucine-rich repeat</keyword>
<dbReference type="InterPro" id="IPR029006">
    <property type="entry name" value="ADF-H/Gelsolin-like_dom_sf"/>
</dbReference>
<dbReference type="InterPro" id="IPR025875">
    <property type="entry name" value="Leu-rich_rpt_4"/>
</dbReference>
<dbReference type="Proteomes" id="UP000825002">
    <property type="component" value="Unassembled WGS sequence"/>
</dbReference>
<dbReference type="InterPro" id="IPR007122">
    <property type="entry name" value="Villin/Gelsolin"/>
</dbReference>
<dbReference type="InterPro" id="IPR007123">
    <property type="entry name" value="Gelsolin-like_dom"/>
</dbReference>
<dbReference type="CDD" id="cd11292">
    <property type="entry name" value="gelsolin_S3_like"/>
    <property type="match status" value="1"/>
</dbReference>
<gene>
    <name evidence="4" type="primary">fliI</name>
    <name evidence="4" type="ORF">GZH46_00357</name>
</gene>
<organism evidence="4 5">
    <name type="scientific">Fragariocoptes setiger</name>
    <dbReference type="NCBI Taxonomy" id="1670756"/>
    <lineage>
        <taxon>Eukaryota</taxon>
        <taxon>Metazoa</taxon>
        <taxon>Ecdysozoa</taxon>
        <taxon>Arthropoda</taxon>
        <taxon>Chelicerata</taxon>
        <taxon>Arachnida</taxon>
        <taxon>Acari</taxon>
        <taxon>Acariformes</taxon>
        <taxon>Trombidiformes</taxon>
        <taxon>Prostigmata</taxon>
        <taxon>Eupodina</taxon>
        <taxon>Eriophyoidea</taxon>
        <taxon>Phytoptidae</taxon>
        <taxon>Fragariocoptes</taxon>
    </lineage>
</organism>
<dbReference type="PANTHER" id="PTHR11977:SF51">
    <property type="entry name" value="PROTEIN FLIGHTLESS-1 HOMOLOG"/>
    <property type="match status" value="1"/>
</dbReference>
<feature type="domain" description="Gelsolin-like" evidence="3">
    <location>
        <begin position="1215"/>
        <end position="1272"/>
    </location>
</feature>
<dbReference type="Pfam" id="PF12799">
    <property type="entry name" value="LRR_4"/>
    <property type="match status" value="1"/>
</dbReference>
<dbReference type="PROSITE" id="PS51450">
    <property type="entry name" value="LRR"/>
    <property type="match status" value="6"/>
</dbReference>
<keyword evidence="5" id="KW-1185">Reference proteome</keyword>
<dbReference type="CDD" id="cd11280">
    <property type="entry name" value="gelsolin_like"/>
    <property type="match status" value="1"/>
</dbReference>
<dbReference type="PANTHER" id="PTHR11977">
    <property type="entry name" value="VILLIN"/>
    <property type="match status" value="1"/>
</dbReference>